<dbReference type="PANTHER" id="PTHR36000">
    <property type="entry name" value="DEFECTIVE 1273 PROTEIN, PUTATIVE-RELATED"/>
    <property type="match status" value="1"/>
</dbReference>
<organism evidence="2 3">
    <name type="scientific">Psophocarpus tetragonolobus</name>
    <name type="common">Winged bean</name>
    <name type="synonym">Dolichos tetragonolobus</name>
    <dbReference type="NCBI Taxonomy" id="3891"/>
    <lineage>
        <taxon>Eukaryota</taxon>
        <taxon>Viridiplantae</taxon>
        <taxon>Streptophyta</taxon>
        <taxon>Embryophyta</taxon>
        <taxon>Tracheophyta</taxon>
        <taxon>Spermatophyta</taxon>
        <taxon>Magnoliopsida</taxon>
        <taxon>eudicotyledons</taxon>
        <taxon>Gunneridae</taxon>
        <taxon>Pentapetalae</taxon>
        <taxon>rosids</taxon>
        <taxon>fabids</taxon>
        <taxon>Fabales</taxon>
        <taxon>Fabaceae</taxon>
        <taxon>Papilionoideae</taxon>
        <taxon>50 kb inversion clade</taxon>
        <taxon>NPAAA clade</taxon>
        <taxon>indigoferoid/millettioid clade</taxon>
        <taxon>Phaseoleae</taxon>
        <taxon>Psophocarpus</taxon>
    </lineage>
</organism>
<evidence type="ECO:0000313" key="2">
    <source>
        <dbReference type="EMBL" id="KAK7407735.1"/>
    </source>
</evidence>
<keyword evidence="3" id="KW-1185">Reference proteome</keyword>
<feature type="transmembrane region" description="Helical" evidence="1">
    <location>
        <begin position="212"/>
        <end position="233"/>
    </location>
</feature>
<comment type="caution">
    <text evidence="2">The sequence shown here is derived from an EMBL/GenBank/DDBJ whole genome shotgun (WGS) entry which is preliminary data.</text>
</comment>
<dbReference type="Proteomes" id="UP001386955">
    <property type="component" value="Unassembled WGS sequence"/>
</dbReference>
<gene>
    <name evidence="2" type="ORF">VNO78_09776</name>
</gene>
<evidence type="ECO:0000313" key="3">
    <source>
        <dbReference type="Proteomes" id="UP001386955"/>
    </source>
</evidence>
<reference evidence="2 3" key="1">
    <citation type="submission" date="2024-01" db="EMBL/GenBank/DDBJ databases">
        <title>The genomes of 5 underutilized Papilionoideae crops provide insights into root nodulation and disease resistanc.</title>
        <authorList>
            <person name="Jiang F."/>
        </authorList>
    </citation>
    <scope>NUCLEOTIDE SEQUENCE [LARGE SCALE GENOMIC DNA]</scope>
    <source>
        <strain evidence="2">DUOXIRENSHENG_FW03</strain>
        <tissue evidence="2">Leaves</tissue>
    </source>
</reference>
<evidence type="ECO:0000256" key="1">
    <source>
        <dbReference type="SAM" id="Phobius"/>
    </source>
</evidence>
<sequence>MKSLSQVFSPRPLPSSTLYSYSALLSELVPLQNPLVELQFPFQRVFEFGFKLLSFFFLNMSLPFHSHLLSATASSRFHPLTLNNTFTIEPPFPFQAFKGTSCFVEKHSYCLSVKPFCAYLKRGSKISCSMNMSAQQSDDHGKMKLDQLIDKVQKLWDSSPEPVKKFPWNKALDNFIQLILDLILAVVKYLAVPVFAVTSLSEMSYCAHESKLVLVPIPVLFGFAVAGILKGTALELSPRLKDAEVPWHLIAIAIFFTLIKLPGPYYPYWGRIIIPHFANGVLLRTLWFAILWYRKT</sequence>
<dbReference type="EMBL" id="JAYMYS010000002">
    <property type="protein sequence ID" value="KAK7407735.1"/>
    <property type="molecule type" value="Genomic_DNA"/>
</dbReference>
<proteinExistence type="predicted"/>
<feature type="transmembrane region" description="Helical" evidence="1">
    <location>
        <begin position="272"/>
        <end position="293"/>
    </location>
</feature>
<keyword evidence="1" id="KW-1133">Transmembrane helix</keyword>
<protein>
    <recommendedName>
        <fullName evidence="4">Embryo defective 1273</fullName>
    </recommendedName>
</protein>
<feature type="transmembrane region" description="Helical" evidence="1">
    <location>
        <begin position="178"/>
        <end position="200"/>
    </location>
</feature>
<name>A0AAN9SZQ1_PSOTE</name>
<feature type="transmembrane region" description="Helical" evidence="1">
    <location>
        <begin position="245"/>
        <end position="266"/>
    </location>
</feature>
<dbReference type="PANTHER" id="PTHR36000:SF2">
    <property type="entry name" value="DEFECTIVE 1273 PROTEIN, PUTATIVE-RELATED"/>
    <property type="match status" value="1"/>
</dbReference>
<keyword evidence="1" id="KW-0812">Transmembrane</keyword>
<accession>A0AAN9SZQ1</accession>
<evidence type="ECO:0008006" key="4">
    <source>
        <dbReference type="Google" id="ProtNLM"/>
    </source>
</evidence>
<keyword evidence="1" id="KW-0472">Membrane</keyword>
<dbReference type="AlphaFoldDB" id="A0AAN9SZQ1"/>